<evidence type="ECO:0000256" key="1">
    <source>
        <dbReference type="ARBA" id="ARBA00008812"/>
    </source>
</evidence>
<dbReference type="PANTHER" id="PTHR34406:SF1">
    <property type="entry name" value="PROTEIN YCEI"/>
    <property type="match status" value="1"/>
</dbReference>
<dbReference type="InterPro" id="IPR036761">
    <property type="entry name" value="TTHA0802/YceI-like_sf"/>
</dbReference>
<reference evidence="3 4" key="1">
    <citation type="journal article" date="2011" name="J. Bacteriol.">
        <title>Complete genome sequence of a novel clinical isolate, the nontuberculous Mycobacterium strain JDM601.</title>
        <authorList>
            <person name="Zhang Z.Y."/>
            <person name="Sun Z.Q."/>
            <person name="Wang Z.L."/>
            <person name="Wen Z.L."/>
            <person name="Sun Q.W."/>
            <person name="Zhu Z.Q."/>
            <person name="Song Y.Z."/>
            <person name="Zhao J.W."/>
            <person name="Wang H.H."/>
            <person name="Zhang S.L."/>
            <person name="Guo X.K."/>
        </authorList>
    </citation>
    <scope>NUCLEOTIDE SEQUENCE [LARGE SCALE GENOMIC DNA]</scope>
    <source>
        <strain evidence="3 4">JDM601</strain>
    </source>
</reference>
<evidence type="ECO:0000259" key="2">
    <source>
        <dbReference type="SMART" id="SM00867"/>
    </source>
</evidence>
<accession>F5YS15</accession>
<name>F5YS15_MYCSD</name>
<organism evidence="3 4">
    <name type="scientific">Mycolicibacter sinensis (strain JDM601)</name>
    <name type="common">Mycobacterium sinense</name>
    <dbReference type="NCBI Taxonomy" id="875328"/>
    <lineage>
        <taxon>Bacteria</taxon>
        <taxon>Bacillati</taxon>
        <taxon>Actinomycetota</taxon>
        <taxon>Actinomycetes</taxon>
        <taxon>Mycobacteriales</taxon>
        <taxon>Mycobacteriaceae</taxon>
        <taxon>Mycolicibacter</taxon>
    </lineage>
</organism>
<comment type="similarity">
    <text evidence="1">Belongs to the UPF0312 family.</text>
</comment>
<evidence type="ECO:0000313" key="4">
    <source>
        <dbReference type="Proteomes" id="UP000009224"/>
    </source>
</evidence>
<dbReference type="RefSeq" id="WP_013828907.1">
    <property type="nucleotide sequence ID" value="NC_015576.1"/>
</dbReference>
<evidence type="ECO:0000313" key="3">
    <source>
        <dbReference type="EMBL" id="AEF35975.1"/>
    </source>
</evidence>
<feature type="domain" description="Lipid/polyisoprenoid-binding YceI-like" evidence="2">
    <location>
        <begin position="13"/>
        <end position="185"/>
    </location>
</feature>
<protein>
    <recommendedName>
        <fullName evidence="2">Lipid/polyisoprenoid-binding YceI-like domain-containing protein</fullName>
    </recommendedName>
</protein>
<dbReference type="PANTHER" id="PTHR34406">
    <property type="entry name" value="PROTEIN YCEI"/>
    <property type="match status" value="1"/>
</dbReference>
<dbReference type="Gene3D" id="2.40.128.110">
    <property type="entry name" value="Lipid/polyisoprenoid-binding, YceI-like"/>
    <property type="match status" value="1"/>
</dbReference>
<dbReference type="InterPro" id="IPR007372">
    <property type="entry name" value="Lipid/polyisoprenoid-bd_YceI"/>
</dbReference>
<dbReference type="Proteomes" id="UP000009224">
    <property type="component" value="Chromosome"/>
</dbReference>
<dbReference type="STRING" id="875328.JDM601_1975"/>
<sequence length="192" mass="20878">MTAQGQFDASHGRLQVGTGVAGRAAKMGHRLTIAMERWQAVVSWSGEQPTAVTLTVEADSLRVLGGEGGMTPLTGPEKALIRTNARNCLGADKYRRIRFESSEIEANDDGYRLTGSLEIRGRTKPHVVAVQVSELGPPHQHRDSWRVDGETVVRHSDFGVRRYSMLMGAMQVADEVTVSFSATVSADEIRGS</sequence>
<dbReference type="SUPFAM" id="SSF101874">
    <property type="entry name" value="YceI-like"/>
    <property type="match status" value="1"/>
</dbReference>
<dbReference type="OrthoDB" id="3724977at2"/>
<dbReference type="KEGG" id="mjd:JDM601_1975"/>
<dbReference type="eggNOG" id="COG2353">
    <property type="taxonomic scope" value="Bacteria"/>
</dbReference>
<dbReference type="EMBL" id="CP002329">
    <property type="protein sequence ID" value="AEF35975.1"/>
    <property type="molecule type" value="Genomic_DNA"/>
</dbReference>
<dbReference type="Pfam" id="PF04264">
    <property type="entry name" value="YceI"/>
    <property type="match status" value="1"/>
</dbReference>
<proteinExistence type="inferred from homology"/>
<dbReference type="SMART" id="SM00867">
    <property type="entry name" value="YceI"/>
    <property type="match status" value="1"/>
</dbReference>
<dbReference type="AlphaFoldDB" id="F5YS15"/>
<keyword evidence="4" id="KW-1185">Reference proteome</keyword>
<gene>
    <name evidence="3" type="ordered locus">JDM601_1975</name>
</gene>
<dbReference type="HOGENOM" id="CLU_124935_0_0_11"/>